<dbReference type="PANTHER" id="PTHR31793:SF27">
    <property type="entry name" value="NOVEL THIOESTERASE SUPERFAMILY DOMAIN AND SAPOSIN A-TYPE DOMAIN CONTAINING PROTEIN (0610012H03RIK)"/>
    <property type="match status" value="1"/>
</dbReference>
<dbReference type="Pfam" id="PF13279">
    <property type="entry name" value="4HBT_2"/>
    <property type="match status" value="1"/>
</dbReference>
<name>A0A1G6CI77_9BACT</name>
<dbReference type="GO" id="GO:0047617">
    <property type="term" value="F:fatty acyl-CoA hydrolase activity"/>
    <property type="evidence" value="ECO:0007669"/>
    <property type="project" value="TreeGrafter"/>
</dbReference>
<accession>A0A1G6CI77</accession>
<proteinExistence type="inferred from homology"/>
<dbReference type="PANTHER" id="PTHR31793">
    <property type="entry name" value="4-HYDROXYBENZOYL-COA THIOESTERASE FAMILY MEMBER"/>
    <property type="match status" value="1"/>
</dbReference>
<evidence type="ECO:0000313" key="4">
    <source>
        <dbReference type="Proteomes" id="UP000198771"/>
    </source>
</evidence>
<reference evidence="3 4" key="1">
    <citation type="submission" date="2016-10" db="EMBL/GenBank/DDBJ databases">
        <authorList>
            <person name="de Groot N.N."/>
        </authorList>
    </citation>
    <scope>NUCLEOTIDE SEQUENCE [LARGE SCALE GENOMIC DNA]</scope>
    <source>
        <strain evidence="3 4">ASO4-2</strain>
    </source>
</reference>
<organism evidence="3 4">
    <name type="scientific">Desulfonatronum thiosulfatophilum</name>
    <dbReference type="NCBI Taxonomy" id="617002"/>
    <lineage>
        <taxon>Bacteria</taxon>
        <taxon>Pseudomonadati</taxon>
        <taxon>Thermodesulfobacteriota</taxon>
        <taxon>Desulfovibrionia</taxon>
        <taxon>Desulfovibrionales</taxon>
        <taxon>Desulfonatronaceae</taxon>
        <taxon>Desulfonatronum</taxon>
    </lineage>
</organism>
<dbReference type="Proteomes" id="UP000198771">
    <property type="component" value="Unassembled WGS sequence"/>
</dbReference>
<evidence type="ECO:0000256" key="2">
    <source>
        <dbReference type="ARBA" id="ARBA00022801"/>
    </source>
</evidence>
<keyword evidence="4" id="KW-1185">Reference proteome</keyword>
<evidence type="ECO:0000256" key="1">
    <source>
        <dbReference type="ARBA" id="ARBA00005953"/>
    </source>
</evidence>
<dbReference type="InterPro" id="IPR006684">
    <property type="entry name" value="YbgC/YbaW"/>
</dbReference>
<dbReference type="PIRSF" id="PIRSF003230">
    <property type="entry name" value="YbgC"/>
    <property type="match status" value="1"/>
</dbReference>
<evidence type="ECO:0000313" key="3">
    <source>
        <dbReference type="EMBL" id="SDB32452.1"/>
    </source>
</evidence>
<dbReference type="CDD" id="cd00586">
    <property type="entry name" value="4HBT"/>
    <property type="match status" value="1"/>
</dbReference>
<dbReference type="EMBL" id="FMXO01000008">
    <property type="protein sequence ID" value="SDB32452.1"/>
    <property type="molecule type" value="Genomic_DNA"/>
</dbReference>
<dbReference type="InterPro" id="IPR029069">
    <property type="entry name" value="HotDog_dom_sf"/>
</dbReference>
<dbReference type="RefSeq" id="WP_092119587.1">
    <property type="nucleotide sequence ID" value="NZ_FMXO01000008.1"/>
</dbReference>
<sequence length="142" mass="16350">MKPYDFTLEMAVRDYECDMQGIVNNAVYQNYLEHARHECMKKVGIDFKSYTLMGIYFVVVRAEIDYKSALTSGDAFVVGLNLIKETRLRMVFYQEIHRLSDDKLILKAKITATALNQQGKPEIPKEVDAILKKHFLGAIARQ</sequence>
<dbReference type="AlphaFoldDB" id="A0A1G6CI77"/>
<dbReference type="OrthoDB" id="9799036at2"/>
<comment type="similarity">
    <text evidence="1">Belongs to the 4-hydroxybenzoyl-CoA thioesterase family.</text>
</comment>
<protein>
    <submittedName>
        <fullName evidence="3">Acyl-CoA thioester hydrolase</fullName>
    </submittedName>
</protein>
<keyword evidence="2 3" id="KW-0378">Hydrolase</keyword>
<dbReference type="SUPFAM" id="SSF54637">
    <property type="entry name" value="Thioesterase/thiol ester dehydrase-isomerase"/>
    <property type="match status" value="1"/>
</dbReference>
<dbReference type="InterPro" id="IPR050563">
    <property type="entry name" value="4-hydroxybenzoyl-CoA_TE"/>
</dbReference>
<dbReference type="STRING" id="617002.SAMN05660653_01537"/>
<dbReference type="Gene3D" id="3.10.129.10">
    <property type="entry name" value="Hotdog Thioesterase"/>
    <property type="match status" value="1"/>
</dbReference>
<gene>
    <name evidence="3" type="ORF">SAMN05660653_01537</name>
</gene>